<feature type="region of interest" description="Disordered" evidence="2">
    <location>
        <begin position="173"/>
        <end position="242"/>
    </location>
</feature>
<dbReference type="OMA" id="RRQQYMA"/>
<keyword evidence="4" id="KW-1185">Reference proteome</keyword>
<feature type="compositionally biased region" description="Low complexity" evidence="2">
    <location>
        <begin position="489"/>
        <end position="498"/>
    </location>
</feature>
<dbReference type="GeneID" id="26905683"/>
<feature type="compositionally biased region" description="Low complexity" evidence="2">
    <location>
        <begin position="278"/>
        <end position="293"/>
    </location>
</feature>
<feature type="compositionally biased region" description="Low complexity" evidence="2">
    <location>
        <begin position="302"/>
        <end position="315"/>
    </location>
</feature>
<feature type="region of interest" description="Disordered" evidence="2">
    <location>
        <begin position="277"/>
        <end position="326"/>
    </location>
</feature>
<evidence type="ECO:0000313" key="3">
    <source>
        <dbReference type="EMBL" id="KPA79587.1"/>
    </source>
</evidence>
<comment type="caution">
    <text evidence="3">The sequence shown here is derived from an EMBL/GenBank/DDBJ whole genome shotgun (WGS) entry which is preliminary data.</text>
</comment>
<feature type="region of interest" description="Disordered" evidence="2">
    <location>
        <begin position="457"/>
        <end position="549"/>
    </location>
</feature>
<sequence>MWSMFSQDFTDFAKVFQSESAGFVDYLGHMAADVVGRGDVYAGDEVLKTTQSMPLPIELLQRLQEAEATYSLPIQPEEKDAFAVWRTANPLSSVNAQRRQAAEASDDLSKSEGGSPPGKVGMKSPPPRPAVMTPNRRSSEWPDEPNDETRQRLLDYNDVVLQRYIALVGDAVSPRSSIPASPATPDTRRRLTDPPSSTKLNDDDDGAAGGKAGEEGKSRTAVGGGVKPPIAPLSPSPSRAATATGHVISEDDFFDRYFFRLTQLRVSEAQRRRDRAALDSADASPVAASAQRAVTTDNSVHSATPTSPQSPSPYTNANDASRRSSSDDFDAVPLFAKRMMTAASGFVTNIDNALNNVVAAETSQCRGAGVNFNRVDSEDESANVDPSELQHFRGTKQKIADLESLVQELQETLRHERRRVQQLTAALVAHNVELPAELPASTTSTPAKGVTATVTPLRHVDPTPAPGAPAAAAKAKSAETSRLSGGGASPAASTAAAASREEGTADEADAHHSPAEARKGNGVISVGSEEEDDDEAWVSVSPSAEQSVP</sequence>
<dbReference type="EMBL" id="LGTL01000010">
    <property type="protein sequence ID" value="KPA79587.1"/>
    <property type="molecule type" value="Genomic_DNA"/>
</dbReference>
<dbReference type="VEuPathDB" id="TriTrypDB:LpyrH10_10_1620"/>
<name>A0A0M9G0C6_LEPPY</name>
<protein>
    <submittedName>
        <fullName evidence="3">Uncharacterized protein</fullName>
    </submittedName>
</protein>
<dbReference type="AlphaFoldDB" id="A0A0M9G0C6"/>
<evidence type="ECO:0000256" key="1">
    <source>
        <dbReference type="SAM" id="Coils"/>
    </source>
</evidence>
<organism evidence="3 4">
    <name type="scientific">Leptomonas pyrrhocoris</name>
    <name type="common">Firebug parasite</name>
    <dbReference type="NCBI Taxonomy" id="157538"/>
    <lineage>
        <taxon>Eukaryota</taxon>
        <taxon>Discoba</taxon>
        <taxon>Euglenozoa</taxon>
        <taxon>Kinetoplastea</taxon>
        <taxon>Metakinetoplastina</taxon>
        <taxon>Trypanosomatida</taxon>
        <taxon>Trypanosomatidae</taxon>
        <taxon>Leishmaniinae</taxon>
        <taxon>Leptomonas</taxon>
    </lineage>
</organism>
<gene>
    <name evidence="3" type="ORF">ABB37_05393</name>
</gene>
<reference evidence="3 4" key="1">
    <citation type="submission" date="2015-07" db="EMBL/GenBank/DDBJ databases">
        <title>High-quality genome of monoxenous trypanosomatid Leptomonas pyrrhocoris.</title>
        <authorList>
            <person name="Flegontov P."/>
            <person name="Butenko A."/>
            <person name="Firsov S."/>
            <person name="Vlcek C."/>
            <person name="Logacheva M.D."/>
            <person name="Field M."/>
            <person name="Filatov D."/>
            <person name="Flegontova O."/>
            <person name="Gerasimov E."/>
            <person name="Jackson A.P."/>
            <person name="Kelly S."/>
            <person name="Opperdoes F."/>
            <person name="O'Reilly A."/>
            <person name="Votypka J."/>
            <person name="Yurchenko V."/>
            <person name="Lukes J."/>
        </authorList>
    </citation>
    <scope>NUCLEOTIDE SEQUENCE [LARGE SCALE GENOMIC DNA]</scope>
    <source>
        <strain evidence="3">H10</strain>
    </source>
</reference>
<keyword evidence="1" id="KW-0175">Coiled coil</keyword>
<accession>A0A0M9G0C6</accession>
<evidence type="ECO:0000256" key="2">
    <source>
        <dbReference type="SAM" id="MobiDB-lite"/>
    </source>
</evidence>
<proteinExistence type="predicted"/>
<dbReference type="RefSeq" id="XP_015658026.1">
    <property type="nucleotide sequence ID" value="XM_015803384.1"/>
</dbReference>
<dbReference type="Proteomes" id="UP000037923">
    <property type="component" value="Unassembled WGS sequence"/>
</dbReference>
<feature type="compositionally biased region" description="Basic and acidic residues" evidence="2">
    <location>
        <begin position="499"/>
        <end position="519"/>
    </location>
</feature>
<feature type="coiled-coil region" evidence="1">
    <location>
        <begin position="392"/>
        <end position="426"/>
    </location>
</feature>
<feature type="compositionally biased region" description="Polar residues" evidence="2">
    <location>
        <begin position="540"/>
        <end position="549"/>
    </location>
</feature>
<feature type="region of interest" description="Disordered" evidence="2">
    <location>
        <begin position="94"/>
        <end position="150"/>
    </location>
</feature>
<evidence type="ECO:0000313" key="4">
    <source>
        <dbReference type="Proteomes" id="UP000037923"/>
    </source>
</evidence>
<dbReference type="OrthoDB" id="273666at2759"/>